<dbReference type="Pfam" id="PF22294">
    <property type="entry name" value="DUF6966"/>
    <property type="match status" value="1"/>
</dbReference>
<name>A0A5N3S0J0_9VIBR</name>
<feature type="domain" description="DUF6966" evidence="1">
    <location>
        <begin position="21"/>
        <end position="66"/>
    </location>
</feature>
<dbReference type="InterPro" id="IPR054239">
    <property type="entry name" value="DUF6966"/>
</dbReference>
<evidence type="ECO:0000313" key="2">
    <source>
        <dbReference type="EMBL" id="KAB0300097.1"/>
    </source>
</evidence>
<gene>
    <name evidence="2" type="ORF">F2Z80_23595</name>
</gene>
<evidence type="ECO:0000259" key="1">
    <source>
        <dbReference type="Pfam" id="PF22294"/>
    </source>
</evidence>
<accession>A0A5N3S0J0</accession>
<organism evidence="2 3">
    <name type="scientific">Vibrio fortis</name>
    <dbReference type="NCBI Taxonomy" id="212667"/>
    <lineage>
        <taxon>Bacteria</taxon>
        <taxon>Pseudomonadati</taxon>
        <taxon>Pseudomonadota</taxon>
        <taxon>Gammaproteobacteria</taxon>
        <taxon>Vibrionales</taxon>
        <taxon>Vibrionaceae</taxon>
        <taxon>Vibrio</taxon>
    </lineage>
</organism>
<evidence type="ECO:0000313" key="3">
    <source>
        <dbReference type="Proteomes" id="UP000326687"/>
    </source>
</evidence>
<dbReference type="Proteomes" id="UP000326687">
    <property type="component" value="Unassembled WGS sequence"/>
</dbReference>
<dbReference type="AlphaFoldDB" id="A0A5N3S0J0"/>
<comment type="caution">
    <text evidence="2">The sequence shown here is derived from an EMBL/GenBank/DDBJ whole genome shotgun (WGS) entry which is preliminary data.</text>
</comment>
<protein>
    <recommendedName>
        <fullName evidence="1">DUF6966 domain-containing protein</fullName>
    </recommendedName>
</protein>
<dbReference type="EMBL" id="VXDD01000005">
    <property type="protein sequence ID" value="KAB0300097.1"/>
    <property type="molecule type" value="Genomic_DNA"/>
</dbReference>
<proteinExistence type="predicted"/>
<reference evidence="2 3" key="1">
    <citation type="submission" date="2019-09" db="EMBL/GenBank/DDBJ databases">
        <title>Vibrio Fortis S7-72.</title>
        <authorList>
            <person name="Das S.K."/>
        </authorList>
    </citation>
    <scope>NUCLEOTIDE SEQUENCE [LARGE SCALE GENOMIC DNA]</scope>
    <source>
        <strain evidence="2 3">S7-72</strain>
    </source>
</reference>
<sequence>MGPKTKELVEVLGRLVQMLEEDDQENWSGWMSQARKWILESDYSGIEKVLGAYGGMGSFNDTYLSKVTRQNENFSKLRTRAWELATEIKHEHESNT</sequence>